<evidence type="ECO:0000313" key="3">
    <source>
        <dbReference type="Proteomes" id="UP001138921"/>
    </source>
</evidence>
<dbReference type="AlphaFoldDB" id="A0A9X1ACT2"/>
<keyword evidence="1" id="KW-0812">Transmembrane</keyword>
<proteinExistence type="predicted"/>
<evidence type="ECO:0000256" key="1">
    <source>
        <dbReference type="SAM" id="Phobius"/>
    </source>
</evidence>
<dbReference type="EMBL" id="JAFLWW010000005">
    <property type="protein sequence ID" value="MBT1157318.1"/>
    <property type="molecule type" value="Genomic_DNA"/>
</dbReference>
<keyword evidence="3" id="KW-1185">Reference proteome</keyword>
<reference evidence="2" key="2">
    <citation type="submission" date="2021-03" db="EMBL/GenBank/DDBJ databases">
        <authorList>
            <person name="Artuso I."/>
            <person name="Turrini P."/>
            <person name="Pirolo M."/>
            <person name="Lugli G.A."/>
            <person name="Ventura M."/>
            <person name="Visca P."/>
        </authorList>
    </citation>
    <scope>NUCLEOTIDE SEQUENCE</scope>
    <source>
        <strain evidence="2">LMG 26462</strain>
    </source>
</reference>
<comment type="caution">
    <text evidence="2">The sequence shown here is derived from an EMBL/GenBank/DDBJ whole genome shotgun (WGS) entry which is preliminary data.</text>
</comment>
<sequence>MQADNEWDLIRPERSSSTARARAGILRVALLFGFVAIALTLFATPFLEDKTRPLIGQVRFDGLDYTATGSVNRNSTYTLRRSVLQDTPQSVCVINGNGQRSGQC</sequence>
<keyword evidence="1" id="KW-1133">Transmembrane helix</keyword>
<reference evidence="2" key="1">
    <citation type="journal article" date="2021" name="Microorganisms">
        <title>Phylogenomic Reconstruction and Metabolic Potential of the Genus Aminobacter.</title>
        <authorList>
            <person name="Artuso I."/>
            <person name="Turrini P."/>
            <person name="Pirolo M."/>
            <person name="Lugli G.A."/>
            <person name="Ventura M."/>
            <person name="Visca P."/>
        </authorList>
    </citation>
    <scope>NUCLEOTIDE SEQUENCE</scope>
    <source>
        <strain evidence="2">LMG 26462</strain>
    </source>
</reference>
<evidence type="ECO:0008006" key="4">
    <source>
        <dbReference type="Google" id="ProtNLM"/>
    </source>
</evidence>
<dbReference type="RefSeq" id="WP_214391290.1">
    <property type="nucleotide sequence ID" value="NZ_JAFLWW010000005.1"/>
</dbReference>
<evidence type="ECO:0000313" key="2">
    <source>
        <dbReference type="EMBL" id="MBT1157318.1"/>
    </source>
</evidence>
<keyword evidence="1" id="KW-0472">Membrane</keyword>
<feature type="transmembrane region" description="Helical" evidence="1">
    <location>
        <begin position="24"/>
        <end position="47"/>
    </location>
</feature>
<dbReference type="Proteomes" id="UP001138921">
    <property type="component" value="Unassembled WGS sequence"/>
</dbReference>
<gene>
    <name evidence="2" type="ORF">J1C56_17135</name>
</gene>
<accession>A0A9X1ACT2</accession>
<organism evidence="2 3">
    <name type="scientific">Aminobacter anthyllidis</name>
    <dbReference type="NCBI Taxonomy" id="1035067"/>
    <lineage>
        <taxon>Bacteria</taxon>
        <taxon>Pseudomonadati</taxon>
        <taxon>Pseudomonadota</taxon>
        <taxon>Alphaproteobacteria</taxon>
        <taxon>Hyphomicrobiales</taxon>
        <taxon>Phyllobacteriaceae</taxon>
        <taxon>Aminobacter</taxon>
    </lineage>
</organism>
<protein>
    <recommendedName>
        <fullName evidence="4">Transmembrane protein</fullName>
    </recommendedName>
</protein>
<name>A0A9X1ACT2_9HYPH</name>